<evidence type="ECO:0000313" key="3">
    <source>
        <dbReference type="EMBL" id="EXJ12827.1"/>
    </source>
</evidence>
<dbReference type="Proteomes" id="UP000019464">
    <property type="component" value="Unassembled WGS sequence"/>
</dbReference>
<feature type="coiled-coil region" evidence="1">
    <location>
        <begin position="56"/>
        <end position="83"/>
    </location>
</feature>
<dbReference type="STRING" id="1229521.D791_00169"/>
<dbReference type="AlphaFoldDB" id="W9V9X7"/>
<keyword evidence="4" id="KW-1185">Reference proteome</keyword>
<dbReference type="InterPro" id="IPR018636">
    <property type="entry name" value="DUF2058"/>
</dbReference>
<dbReference type="EMBL" id="AONB01000001">
    <property type="protein sequence ID" value="EXJ12827.1"/>
    <property type="molecule type" value="Genomic_DNA"/>
</dbReference>
<dbReference type="RefSeq" id="WP_036506547.1">
    <property type="nucleotide sequence ID" value="NZ_AONB01000001.1"/>
</dbReference>
<accession>W9V9X7</accession>
<evidence type="ECO:0008006" key="5">
    <source>
        <dbReference type="Google" id="ProtNLM"/>
    </source>
</evidence>
<feature type="region of interest" description="Disordered" evidence="2">
    <location>
        <begin position="1"/>
        <end position="43"/>
    </location>
</feature>
<evidence type="ECO:0000313" key="4">
    <source>
        <dbReference type="Proteomes" id="UP000019464"/>
    </source>
</evidence>
<reference evidence="3 4" key="2">
    <citation type="journal article" date="2015" name="Syst. Appl. Microbiol.">
        <title>Nitrincola nitratireducens sp. nov. isolated from a haloalkaline crater lake.</title>
        <authorList>
            <person name="Singh A."/>
            <person name="Vaidya B."/>
            <person name="Tanuku N.R."/>
            <person name="Pinnaka A.K."/>
        </authorList>
    </citation>
    <scope>NUCLEOTIDE SEQUENCE [LARGE SCALE GENOMIC DNA]</scope>
    <source>
        <strain evidence="3 4">AK23</strain>
    </source>
</reference>
<name>W9V9X7_9GAMM</name>
<dbReference type="Pfam" id="PF09831">
    <property type="entry name" value="DUF2058"/>
    <property type="match status" value="1"/>
</dbReference>
<protein>
    <recommendedName>
        <fullName evidence="5">Nucleoprotein/polynucleotide-associated enzyme</fullName>
    </recommendedName>
</protein>
<keyword evidence="1" id="KW-0175">Coiled coil</keyword>
<evidence type="ECO:0000256" key="2">
    <source>
        <dbReference type="SAM" id="MobiDB-lite"/>
    </source>
</evidence>
<evidence type="ECO:0000256" key="1">
    <source>
        <dbReference type="SAM" id="Coils"/>
    </source>
</evidence>
<dbReference type="OrthoDB" id="5294470at2"/>
<sequence length="179" mass="20560">MAGSLKDQLLKAGVASKKQAKQVELDQRKQKKQKKAPSDQATAQHLEAARLEKIEKDRLLNEQRKKEQDRKAALAEIKQLAQQHQVRLPSQADVRYNFIYDSKVKHIWIDSALQKQLALKQLTLVAVEAKFVLVPTEIAKRIIQRDPLAVVQDEEERKKQIAAEEAEYADYAIPDDLDW</sequence>
<organism evidence="3 4">
    <name type="scientific">Nitrincola nitratireducens</name>
    <dbReference type="NCBI Taxonomy" id="1229521"/>
    <lineage>
        <taxon>Bacteria</taxon>
        <taxon>Pseudomonadati</taxon>
        <taxon>Pseudomonadota</taxon>
        <taxon>Gammaproteobacteria</taxon>
        <taxon>Oceanospirillales</taxon>
        <taxon>Oceanospirillaceae</taxon>
        <taxon>Nitrincola</taxon>
    </lineage>
</organism>
<reference evidence="4" key="1">
    <citation type="submission" date="2012-11" db="EMBL/GenBank/DDBJ databases">
        <authorList>
            <person name="Singh A."/>
            <person name="Pinnaka A.K."/>
            <person name="Vaidya B."/>
        </authorList>
    </citation>
    <scope>NUCLEOTIDE SEQUENCE [LARGE SCALE GENOMIC DNA]</scope>
    <source>
        <strain evidence="4">AK23</strain>
    </source>
</reference>
<comment type="caution">
    <text evidence="3">The sequence shown here is derived from an EMBL/GenBank/DDBJ whole genome shotgun (WGS) entry which is preliminary data.</text>
</comment>
<dbReference type="PATRIC" id="fig|1229521.3.peg.176"/>
<proteinExistence type="predicted"/>
<gene>
    <name evidence="3" type="ORF">D791_00169</name>
</gene>